<dbReference type="Gene3D" id="3.30.70.1230">
    <property type="entry name" value="Nucleotide cyclase"/>
    <property type="match status" value="2"/>
</dbReference>
<dbReference type="Proteomes" id="UP000232323">
    <property type="component" value="Unassembled WGS sequence"/>
</dbReference>
<keyword evidence="4" id="KW-1185">Reference proteome</keyword>
<dbReference type="CDD" id="cd07302">
    <property type="entry name" value="CHD"/>
    <property type="match status" value="1"/>
</dbReference>
<keyword evidence="1" id="KW-1133">Transmembrane helix</keyword>
<comment type="caution">
    <text evidence="3">The sequence shown here is derived from an EMBL/GenBank/DDBJ whole genome shotgun (WGS) entry which is preliminary data.</text>
</comment>
<organism evidence="3 4">
    <name type="scientific">Chlamydomonas eustigma</name>
    <dbReference type="NCBI Taxonomy" id="1157962"/>
    <lineage>
        <taxon>Eukaryota</taxon>
        <taxon>Viridiplantae</taxon>
        <taxon>Chlorophyta</taxon>
        <taxon>core chlorophytes</taxon>
        <taxon>Chlorophyceae</taxon>
        <taxon>CS clade</taxon>
        <taxon>Chlamydomonadales</taxon>
        <taxon>Chlamydomonadaceae</taxon>
        <taxon>Chlamydomonas</taxon>
    </lineage>
</organism>
<evidence type="ECO:0000313" key="3">
    <source>
        <dbReference type="EMBL" id="GAX76339.1"/>
    </source>
</evidence>
<accession>A0A250X067</accession>
<feature type="transmembrane region" description="Helical" evidence="1">
    <location>
        <begin position="84"/>
        <end position="99"/>
    </location>
</feature>
<dbReference type="InterPro" id="IPR001054">
    <property type="entry name" value="A/G_cyclase"/>
</dbReference>
<feature type="transmembrane region" description="Helical" evidence="1">
    <location>
        <begin position="510"/>
        <end position="531"/>
    </location>
</feature>
<dbReference type="PROSITE" id="PS50125">
    <property type="entry name" value="GUANYLATE_CYCLASE_2"/>
    <property type="match status" value="2"/>
</dbReference>
<dbReference type="OrthoDB" id="60033at2759"/>
<dbReference type="PANTHER" id="PTHR43336">
    <property type="entry name" value="OXYGEN SENSOR HISTIDINE KINASE RESPONSE REGULATOR DEVS/DOSS"/>
    <property type="match status" value="1"/>
</dbReference>
<dbReference type="GO" id="GO:0009190">
    <property type="term" value="P:cyclic nucleotide biosynthetic process"/>
    <property type="evidence" value="ECO:0007669"/>
    <property type="project" value="InterPro"/>
</dbReference>
<reference evidence="3 4" key="1">
    <citation type="submission" date="2017-08" db="EMBL/GenBank/DDBJ databases">
        <title>Acidophilic green algal genome provides insights into adaptation to an acidic environment.</title>
        <authorList>
            <person name="Hirooka S."/>
            <person name="Hirose Y."/>
            <person name="Kanesaki Y."/>
            <person name="Higuchi S."/>
            <person name="Fujiwara T."/>
            <person name="Onuma R."/>
            <person name="Era A."/>
            <person name="Ohbayashi R."/>
            <person name="Uzuka A."/>
            <person name="Nozaki H."/>
            <person name="Yoshikawa H."/>
            <person name="Miyagishima S.Y."/>
        </authorList>
    </citation>
    <scope>NUCLEOTIDE SEQUENCE [LARGE SCALE GENOMIC DNA]</scope>
    <source>
        <strain evidence="3 4">NIES-2499</strain>
    </source>
</reference>
<keyword evidence="1" id="KW-0472">Membrane</keyword>
<name>A0A250X067_9CHLO</name>
<dbReference type="STRING" id="1157962.A0A250X067"/>
<sequence>MKPAKGRVSRVSLAETAVPPVAPVLLYDHDSDTKAAGLSTSNSVFSRGGPSREHSLLIPAGTYYDRLVLPPSWRLAILRVLNHRYFYTLLTLFTFYAIFEDDVQRACLPPSFDLTLEVIITLLIVFFAVDMALSSLVRTGYFLGFYFWLDTIATASLTFEVSTVKASILGIKSAYPSLDTEGQFISEMGNIVFIFGKTAMVAKIFRLLRLLRLFGLYKRFEARRRVRQRLIAMSSGFNQNKQQLVLQTNDMGTSSTNITSDIDLPHHNGIDHSPTATATTTAATNSTMKHEGHHTQHGVDELEVALYSSLAPAISTACYTQDREATEALTLIELEIQADQNQDTRVGQRLQELTIRRVVTGVLLMVLLLPGFDVEYGLWGRYQGVDRGGLLMLHNMVVNGGGNNTAAFNVSLQAFFQTSYYGLGVEQTSQVFSLVVANQTFVPLPTGGQTSRRYEELYSMQYTSYDPPGCDASGALGLTIMVDGRQVEPSCTAIMTSALYDWKWFSQLTAILNIARSIFLILLFALGAYFLSQDTSKLVLRPIERMIQIVQDMADNPLKSSAQEMARMPSICNRDINMNQQGSGMAEEERATGHEAEGAGEIQYAHTLASVPECGELVSQGTKCITIYQGSSGSHVPGSKGSCRIQPSPWGSGHLEEGDSHAGSKRGYSLTTVVPYSTLSTAGRPCSSSWFTCCSFCATSVRWLWWKWSCGMKWLGAILEKVMDYLWNGPEDETHEGDGDDKQGHARQRAGSYETHLLEESLQKIGALLAVGFGDAGAEIIAENIRKKGDLNPMVPGRRTIAVFGFCDIRRFTDATEVLQEDIMEFVNSIAKIVHTSVAAHGGAANKNIGDAFLLVWKFPRGFDASDIQNSNLRTSALQSSSLSLISDDLEQELEEDQAIECHAPIALGKVLTARSSSHIESPLVRHEESSLFSSRMDDDDVLPGMISSSPKLSHAGTSQSLNKAFHRSIASSHQSISIMSNGSDPGIETPRQVLQTERLESPTVHNTERCRGISYNTECTQQSFPHLPEPRYGHVSMRSGDLIPHQQAAFRDAEDVSSPFQQPYGNAVTAAASGGCQNFYPAAPVSESSHDAQVFATQHALPGLSRSSCKVMGPAITSSSSLTSGGLTADSTVQPKALNLGRNNQVVPVIDAPLSASADYAQQSMSSTLNPKPCSMPLPGNVYLDRCAIPSGQVHGSDPLRTGEAGLNLRRSTYSKRWAGESQALRHLASLRAAPNQSEPKFNPSERRDVVELVADNALAAFIVTHVALRRSARLARYCQREDLNRRMPGFQVAMGYGLHVGWAIEGAIGSEFKIDASYLSPNVNMAARLEAATKQFGVPLLLSSDFVACLSPFVRNRVRQIDRVTVKGSEVPMGLFTYDISLTPVLPNQQASSVWSSVSSNQYEAHTNVMTGPQQPHAHHLKQPCKSAVNQQSINTAHGGERRHVVTAEQEEEEESAQMDMMWLEYGDEWLENPDLRDTWGITPAFKKLFEEGFQCYQLGRWSEAKLILDQCLYARSSHLGTPMEDSPTQVLLTFMEGYKFKAPPTWR</sequence>
<feature type="domain" description="Guanylate cyclase" evidence="2">
    <location>
        <begin position="803"/>
        <end position="938"/>
    </location>
</feature>
<evidence type="ECO:0000256" key="1">
    <source>
        <dbReference type="SAM" id="Phobius"/>
    </source>
</evidence>
<evidence type="ECO:0000259" key="2">
    <source>
        <dbReference type="PROSITE" id="PS50125"/>
    </source>
</evidence>
<dbReference type="GO" id="GO:0035556">
    <property type="term" value="P:intracellular signal transduction"/>
    <property type="evidence" value="ECO:0007669"/>
    <property type="project" value="InterPro"/>
</dbReference>
<keyword evidence="1" id="KW-0812">Transmembrane</keyword>
<dbReference type="InterPro" id="IPR029787">
    <property type="entry name" value="Nucleotide_cyclase"/>
</dbReference>
<feature type="transmembrane region" description="Helical" evidence="1">
    <location>
        <begin position="114"/>
        <end position="133"/>
    </location>
</feature>
<dbReference type="GO" id="GO:0016020">
    <property type="term" value="C:membrane"/>
    <property type="evidence" value="ECO:0007669"/>
    <property type="project" value="UniProtKB-SubCell"/>
</dbReference>
<evidence type="ECO:0000313" key="4">
    <source>
        <dbReference type="Proteomes" id="UP000232323"/>
    </source>
</evidence>
<dbReference type="PANTHER" id="PTHR43336:SF3">
    <property type="entry name" value="GUANYLATE CYCLASE DOMAIN-CONTAINING PROTEIN"/>
    <property type="match status" value="1"/>
</dbReference>
<proteinExistence type="predicted"/>
<feature type="transmembrane region" description="Helical" evidence="1">
    <location>
        <begin position="145"/>
        <end position="168"/>
    </location>
</feature>
<protein>
    <recommendedName>
        <fullName evidence="2">Guanylate cyclase domain-containing protein</fullName>
    </recommendedName>
</protein>
<dbReference type="SUPFAM" id="SSF55073">
    <property type="entry name" value="Nucleotide cyclase"/>
    <property type="match status" value="1"/>
</dbReference>
<feature type="domain" description="Guanylate cyclase" evidence="2">
    <location>
        <begin position="1294"/>
        <end position="1332"/>
    </location>
</feature>
<dbReference type="EMBL" id="BEGY01000017">
    <property type="protein sequence ID" value="GAX76339.1"/>
    <property type="molecule type" value="Genomic_DNA"/>
</dbReference>
<feature type="transmembrane region" description="Helical" evidence="1">
    <location>
        <begin position="188"/>
        <end position="208"/>
    </location>
</feature>
<gene>
    <name evidence="3" type="ORF">CEUSTIGMA_g3785.t1</name>
</gene>
<dbReference type="GO" id="GO:0005216">
    <property type="term" value="F:monoatomic ion channel activity"/>
    <property type="evidence" value="ECO:0007669"/>
    <property type="project" value="InterPro"/>
</dbReference>